<feature type="non-terminal residue" evidence="2">
    <location>
        <position position="1"/>
    </location>
</feature>
<keyword evidence="1" id="KW-1133">Transmembrane helix</keyword>
<evidence type="ECO:0000256" key="1">
    <source>
        <dbReference type="SAM" id="Phobius"/>
    </source>
</evidence>
<evidence type="ECO:0000313" key="2">
    <source>
        <dbReference type="EMBL" id="GAH64317.1"/>
    </source>
</evidence>
<keyword evidence="1" id="KW-0812">Transmembrane</keyword>
<sequence>LFNVYFNYYILTIIFRGGKNHMNRKSAILTLLIILIVLSTATISTTAIKQRSIRDLSSETLNRQVYLGFANITGNGNSSTLEAVAENFKIGLGSESSYVDFYINYDMNCGENIFDGVGLITLIITIGDQITPTLVTTSTSKNGTLKIENVEVHRQDAVVFLMYVNYTSFIPLYSNSTSAAGAGIFGKAKTIVEESTNPFLCFLEQHPRMFQMLRYLLRV</sequence>
<keyword evidence="1" id="KW-0472">Membrane</keyword>
<protein>
    <submittedName>
        <fullName evidence="2">Uncharacterized protein</fullName>
    </submittedName>
</protein>
<accession>X1H4H2</accession>
<name>X1H4H2_9ZZZZ</name>
<comment type="caution">
    <text evidence="2">The sequence shown here is derived from an EMBL/GenBank/DDBJ whole genome shotgun (WGS) entry which is preliminary data.</text>
</comment>
<organism evidence="2">
    <name type="scientific">marine sediment metagenome</name>
    <dbReference type="NCBI Taxonomy" id="412755"/>
    <lineage>
        <taxon>unclassified sequences</taxon>
        <taxon>metagenomes</taxon>
        <taxon>ecological metagenomes</taxon>
    </lineage>
</organism>
<dbReference type="EMBL" id="BARU01033167">
    <property type="protein sequence ID" value="GAH64317.1"/>
    <property type="molecule type" value="Genomic_DNA"/>
</dbReference>
<gene>
    <name evidence="2" type="ORF">S03H2_52217</name>
</gene>
<feature type="transmembrane region" description="Helical" evidence="1">
    <location>
        <begin position="27"/>
        <end position="48"/>
    </location>
</feature>
<dbReference type="AlphaFoldDB" id="X1H4H2"/>
<proteinExistence type="predicted"/>
<reference evidence="2" key="1">
    <citation type="journal article" date="2014" name="Front. Microbiol.">
        <title>High frequency of phylogenetically diverse reductive dehalogenase-homologous genes in deep subseafloor sedimentary metagenomes.</title>
        <authorList>
            <person name="Kawai M."/>
            <person name="Futagami T."/>
            <person name="Toyoda A."/>
            <person name="Takaki Y."/>
            <person name="Nishi S."/>
            <person name="Hori S."/>
            <person name="Arai W."/>
            <person name="Tsubouchi T."/>
            <person name="Morono Y."/>
            <person name="Uchiyama I."/>
            <person name="Ito T."/>
            <person name="Fujiyama A."/>
            <person name="Inagaki F."/>
            <person name="Takami H."/>
        </authorList>
    </citation>
    <scope>NUCLEOTIDE SEQUENCE</scope>
    <source>
        <strain evidence="2">Expedition CK06-06</strain>
    </source>
</reference>